<feature type="transmembrane region" description="Helical" evidence="13">
    <location>
        <begin position="514"/>
        <end position="539"/>
    </location>
</feature>
<evidence type="ECO:0000259" key="15">
    <source>
        <dbReference type="Pfam" id="PF02096"/>
    </source>
</evidence>
<evidence type="ECO:0000313" key="18">
    <source>
        <dbReference type="Proteomes" id="UP001156664"/>
    </source>
</evidence>
<evidence type="ECO:0000313" key="17">
    <source>
        <dbReference type="EMBL" id="GLR25357.1"/>
    </source>
</evidence>
<dbReference type="PRINTS" id="PR01900">
    <property type="entry name" value="YIDCPROTEIN"/>
</dbReference>
<dbReference type="PANTHER" id="PTHR12428:SF65">
    <property type="entry name" value="CYTOCHROME C OXIDASE ASSEMBLY PROTEIN COX18, MITOCHONDRIAL"/>
    <property type="match status" value="1"/>
</dbReference>
<comment type="subunit">
    <text evidence="13">Interacts with the Sec translocase complex via SecD. Specifically interacts with transmembrane segments of nascent integral membrane proteins during membrane integration.</text>
</comment>
<evidence type="ECO:0000256" key="5">
    <source>
        <dbReference type="ARBA" id="ARBA00022475"/>
    </source>
</evidence>
<feature type="region of interest" description="Disordered" evidence="14">
    <location>
        <begin position="38"/>
        <end position="70"/>
    </location>
</feature>
<proteinExistence type="inferred from homology"/>
<comment type="function">
    <text evidence="13">Required for the insertion and/or proper folding and/or complex formation of integral membrane proteins into the membrane. Involved in integration of membrane proteins that insert both dependently and independently of the Sec translocase complex, as well as at least some lipoproteins. Aids folding of multispanning membrane proteins.</text>
</comment>
<evidence type="ECO:0000256" key="13">
    <source>
        <dbReference type="HAMAP-Rule" id="MF_01810"/>
    </source>
</evidence>
<feature type="transmembrane region" description="Helical" evidence="13">
    <location>
        <begin position="438"/>
        <end position="465"/>
    </location>
</feature>
<dbReference type="Pfam" id="PF14849">
    <property type="entry name" value="YidC_periplas"/>
    <property type="match status" value="1"/>
</dbReference>
<evidence type="ECO:0000256" key="14">
    <source>
        <dbReference type="SAM" id="MobiDB-lite"/>
    </source>
</evidence>
<evidence type="ECO:0000256" key="9">
    <source>
        <dbReference type="ARBA" id="ARBA00023136"/>
    </source>
</evidence>
<comment type="subcellular location">
    <subcellularLocation>
        <location evidence="1">Cell inner membrane</location>
        <topology evidence="1">Multi-pass membrane protein</topology>
    </subcellularLocation>
    <subcellularLocation>
        <location evidence="13">Cell membrane</location>
        <topology evidence="13">Multi-pass membrane protein</topology>
    </subcellularLocation>
</comment>
<dbReference type="NCBIfam" id="TIGR03593">
    <property type="entry name" value="yidC_nterm"/>
    <property type="match status" value="1"/>
</dbReference>
<evidence type="ECO:0000256" key="10">
    <source>
        <dbReference type="ARBA" id="ARBA00023186"/>
    </source>
</evidence>
<keyword evidence="18" id="KW-1185">Reference proteome</keyword>
<dbReference type="InterPro" id="IPR047196">
    <property type="entry name" value="YidC_ALB_C"/>
</dbReference>
<keyword evidence="8 13" id="KW-1133">Transmembrane helix</keyword>
<dbReference type="InterPro" id="IPR001708">
    <property type="entry name" value="YidC/ALB3/OXA1/COX18"/>
</dbReference>
<name>A0ABQ5YPI5_9BURK</name>
<evidence type="ECO:0000256" key="3">
    <source>
        <dbReference type="ARBA" id="ARBA00015325"/>
    </source>
</evidence>
<keyword evidence="10 13" id="KW-0143">Chaperone</keyword>
<dbReference type="InterPro" id="IPR038221">
    <property type="entry name" value="YidC_periplasmic_sf"/>
</dbReference>
<comment type="caution">
    <text evidence="13">Lacks conserved residue(s) required for the propagation of feature annotation.</text>
</comment>
<comment type="similarity">
    <text evidence="2 13">Belongs to the OXA1/ALB3/YidC family. Type 1 subfamily.</text>
</comment>
<evidence type="ECO:0000259" key="16">
    <source>
        <dbReference type="Pfam" id="PF14849"/>
    </source>
</evidence>
<reference evidence="18" key="1">
    <citation type="journal article" date="2019" name="Int. J. Syst. Evol. Microbiol.">
        <title>The Global Catalogue of Microorganisms (GCM) 10K type strain sequencing project: providing services to taxonomists for standard genome sequencing and annotation.</title>
        <authorList>
            <consortium name="The Broad Institute Genomics Platform"/>
            <consortium name="The Broad Institute Genome Sequencing Center for Infectious Disease"/>
            <person name="Wu L."/>
            <person name="Ma J."/>
        </authorList>
    </citation>
    <scope>NUCLEOTIDE SEQUENCE [LARGE SCALE GENOMIC DNA]</scope>
    <source>
        <strain evidence="18">NBRC 105857</strain>
    </source>
</reference>
<dbReference type="NCBIfam" id="TIGR03592">
    <property type="entry name" value="yidC_oxa1_cterm"/>
    <property type="match status" value="1"/>
</dbReference>
<feature type="domain" description="Membrane insertase YidC/Oxa/ALB C-terminal" evidence="15">
    <location>
        <begin position="375"/>
        <end position="553"/>
    </location>
</feature>
<evidence type="ECO:0000256" key="7">
    <source>
        <dbReference type="ARBA" id="ARBA00022927"/>
    </source>
</evidence>
<evidence type="ECO:0000256" key="8">
    <source>
        <dbReference type="ARBA" id="ARBA00022989"/>
    </source>
</evidence>
<evidence type="ECO:0000256" key="12">
    <source>
        <dbReference type="ARBA" id="ARBA00033342"/>
    </source>
</evidence>
<dbReference type="PANTHER" id="PTHR12428">
    <property type="entry name" value="OXA1"/>
    <property type="match status" value="1"/>
</dbReference>
<evidence type="ECO:0000256" key="11">
    <source>
        <dbReference type="ARBA" id="ARBA00033245"/>
    </source>
</evidence>
<dbReference type="PRINTS" id="PR00701">
    <property type="entry name" value="60KDINNERMP"/>
</dbReference>
<sequence length="558" mass="61672">METRKLILLMVFSLSLVMLWDNYQVSVGKPPLFGLGTAQPVAQDKSSDQSKQAASDKPATDLPSAVSASEGNPAAQLKSVAAAPADEKGQIIVAKTDVMQLDFSTLGAQIVGSELLKQPDSQDKSKPMQLFSNTASNTYLGQVGVVGVADAPNHRSLFQFEGGPTTLGPNQDSLDLKFKASSGGVNVEYTYTLYKDRYDIGFKATVTNTTQAVVDPSVYMQITRDGNPLSDASKFYHTFTGPAIYSPEGKYQKIKFSNIDDNSASFVKSAESGWVAMVQHYFVSAIIPEKGSRQNYTLLIKPNLYAVGMKSAIGAIQPGQSATYNATLYSGPQNQRALAKLSEGLDLVVDYGWLTVIAKPIHWLLDHIHGIVHNWGWSIIILTCLIKLLFFPLSATSYKSMAKMRQVGPRMQKLKEQYGDDKAGFQRAMMEMYKREKINPLGGCMPIVVQIPVFISLYWVLLASVEMRGAPWLGWVSDLAQPDPYYILPIIMAVTMFVQTRLNPTPPDPVQAKLMMVMPLVFSFMFLFFPSGLVLYWVVNNMLSITQQWVITRKLMKS</sequence>
<keyword evidence="4 13" id="KW-0813">Transport</keyword>
<dbReference type="Pfam" id="PF02096">
    <property type="entry name" value="60KD_IMP"/>
    <property type="match status" value="1"/>
</dbReference>
<keyword evidence="7 13" id="KW-0653">Protein transport</keyword>
<dbReference type="CDD" id="cd19961">
    <property type="entry name" value="EcYidC-like_peri"/>
    <property type="match status" value="1"/>
</dbReference>
<evidence type="ECO:0000256" key="2">
    <source>
        <dbReference type="ARBA" id="ARBA00010527"/>
    </source>
</evidence>
<dbReference type="Gene3D" id="2.70.98.90">
    <property type="match status" value="1"/>
</dbReference>
<evidence type="ECO:0000256" key="6">
    <source>
        <dbReference type="ARBA" id="ARBA00022692"/>
    </source>
</evidence>
<dbReference type="EMBL" id="BSOJ01000006">
    <property type="protein sequence ID" value="GLR25357.1"/>
    <property type="molecule type" value="Genomic_DNA"/>
</dbReference>
<dbReference type="HAMAP" id="MF_01810">
    <property type="entry name" value="YidC_type1"/>
    <property type="match status" value="1"/>
</dbReference>
<gene>
    <name evidence="13 17" type="primary">yidC</name>
    <name evidence="17" type="ORF">GCM10007875_04450</name>
</gene>
<dbReference type="Proteomes" id="UP001156664">
    <property type="component" value="Unassembled WGS sequence"/>
</dbReference>
<dbReference type="InterPro" id="IPR028055">
    <property type="entry name" value="YidC/Oxa/ALB_C"/>
</dbReference>
<evidence type="ECO:0000256" key="4">
    <source>
        <dbReference type="ARBA" id="ARBA00022448"/>
    </source>
</evidence>
<feature type="transmembrane region" description="Helical" evidence="13">
    <location>
        <begin position="375"/>
        <end position="395"/>
    </location>
</feature>
<dbReference type="NCBIfam" id="NF002353">
    <property type="entry name" value="PRK01318.1-4"/>
    <property type="match status" value="1"/>
</dbReference>
<dbReference type="RefSeq" id="WP_284279708.1">
    <property type="nucleotide sequence ID" value="NZ_BSOJ01000006.1"/>
</dbReference>
<protein>
    <recommendedName>
        <fullName evidence="3 13">Membrane protein insertase YidC</fullName>
    </recommendedName>
    <alternativeName>
        <fullName evidence="12 13">Foldase YidC</fullName>
    </alternativeName>
    <alternativeName>
        <fullName evidence="11 13">Membrane integrase YidC</fullName>
    </alternativeName>
    <alternativeName>
        <fullName evidence="13">Membrane protein YidC</fullName>
    </alternativeName>
</protein>
<keyword evidence="5 13" id="KW-1003">Cell membrane</keyword>
<accession>A0ABQ5YPI5</accession>
<keyword evidence="6 13" id="KW-0812">Transmembrane</keyword>
<feature type="domain" description="Membrane insertase YidC N-terminal" evidence="16">
    <location>
        <begin position="93"/>
        <end position="364"/>
    </location>
</feature>
<dbReference type="InterPro" id="IPR019998">
    <property type="entry name" value="Membr_insert_YidC"/>
</dbReference>
<comment type="caution">
    <text evidence="17">The sequence shown here is derived from an EMBL/GenBank/DDBJ whole genome shotgun (WGS) entry which is preliminary data.</text>
</comment>
<organism evidence="17 18">
    <name type="scientific">Limnobacter litoralis</name>
    <dbReference type="NCBI Taxonomy" id="481366"/>
    <lineage>
        <taxon>Bacteria</taxon>
        <taxon>Pseudomonadati</taxon>
        <taxon>Pseudomonadota</taxon>
        <taxon>Betaproteobacteria</taxon>
        <taxon>Burkholderiales</taxon>
        <taxon>Burkholderiaceae</taxon>
        <taxon>Limnobacter</taxon>
    </lineage>
</organism>
<dbReference type="NCBIfam" id="NF002352">
    <property type="entry name" value="PRK01318.1-3"/>
    <property type="match status" value="1"/>
</dbReference>
<evidence type="ECO:0000256" key="1">
    <source>
        <dbReference type="ARBA" id="ARBA00004429"/>
    </source>
</evidence>
<dbReference type="InterPro" id="IPR028053">
    <property type="entry name" value="Membr_insert_YidC_N"/>
</dbReference>
<keyword evidence="9 13" id="KW-0472">Membrane</keyword>
<dbReference type="CDD" id="cd20070">
    <property type="entry name" value="5TM_YidC_Alb3"/>
    <property type="match status" value="1"/>
</dbReference>